<reference evidence="8 9" key="1">
    <citation type="submission" date="2018-02" db="EMBL/GenBank/DDBJ databases">
        <title>Draft genome sequences of Elsinoe sp., causing black scab on jojoba.</title>
        <authorList>
            <person name="Stodart B."/>
            <person name="Jeffress S."/>
            <person name="Ash G."/>
            <person name="Arun Chinnappa K."/>
        </authorList>
    </citation>
    <scope>NUCLEOTIDE SEQUENCE [LARGE SCALE GENOMIC DNA]</scope>
    <source>
        <strain evidence="8 9">Hillstone_2</strain>
    </source>
</reference>
<feature type="compositionally biased region" description="Polar residues" evidence="6">
    <location>
        <begin position="549"/>
        <end position="561"/>
    </location>
</feature>
<feature type="compositionally biased region" description="Low complexity" evidence="6">
    <location>
        <begin position="61"/>
        <end position="70"/>
    </location>
</feature>
<dbReference type="Pfam" id="PF00069">
    <property type="entry name" value="Pkinase"/>
    <property type="match status" value="1"/>
</dbReference>
<dbReference type="SMART" id="SM00220">
    <property type="entry name" value="S_TKc"/>
    <property type="match status" value="1"/>
</dbReference>
<dbReference type="SUPFAM" id="SSF56112">
    <property type="entry name" value="Protein kinase-like (PK-like)"/>
    <property type="match status" value="1"/>
</dbReference>
<dbReference type="InterPro" id="IPR050339">
    <property type="entry name" value="CC_SR_Kinase"/>
</dbReference>
<dbReference type="GO" id="GO:0004713">
    <property type="term" value="F:protein tyrosine kinase activity"/>
    <property type="evidence" value="ECO:0007669"/>
    <property type="project" value="TreeGrafter"/>
</dbReference>
<feature type="compositionally biased region" description="Polar residues" evidence="6">
    <location>
        <begin position="456"/>
        <end position="471"/>
    </location>
</feature>
<evidence type="ECO:0000313" key="9">
    <source>
        <dbReference type="Proteomes" id="UP000308133"/>
    </source>
</evidence>
<feature type="compositionally biased region" description="Polar residues" evidence="6">
    <location>
        <begin position="121"/>
        <end position="130"/>
    </location>
</feature>
<evidence type="ECO:0000256" key="3">
    <source>
        <dbReference type="ARBA" id="ARBA00022777"/>
    </source>
</evidence>
<feature type="region of interest" description="Disordered" evidence="6">
    <location>
        <begin position="236"/>
        <end position="315"/>
    </location>
</feature>
<dbReference type="InterPro" id="IPR008271">
    <property type="entry name" value="Ser/Thr_kinase_AS"/>
</dbReference>
<feature type="region of interest" description="Disordered" evidence="6">
    <location>
        <begin position="456"/>
        <end position="510"/>
    </location>
</feature>
<evidence type="ECO:0000256" key="2">
    <source>
        <dbReference type="ARBA" id="ARBA00022741"/>
    </source>
</evidence>
<feature type="compositionally biased region" description="Polar residues" evidence="6">
    <location>
        <begin position="633"/>
        <end position="658"/>
    </location>
</feature>
<organism evidence="8 9">
    <name type="scientific">Elsinoe australis</name>
    <dbReference type="NCBI Taxonomy" id="40998"/>
    <lineage>
        <taxon>Eukaryota</taxon>
        <taxon>Fungi</taxon>
        <taxon>Dikarya</taxon>
        <taxon>Ascomycota</taxon>
        <taxon>Pezizomycotina</taxon>
        <taxon>Dothideomycetes</taxon>
        <taxon>Dothideomycetidae</taxon>
        <taxon>Myriangiales</taxon>
        <taxon>Elsinoaceae</taxon>
        <taxon>Elsinoe</taxon>
    </lineage>
</organism>
<comment type="caution">
    <text evidence="8">The sequence shown here is derived from an EMBL/GenBank/DDBJ whole genome shotgun (WGS) entry which is preliminary data.</text>
</comment>
<evidence type="ECO:0000256" key="6">
    <source>
        <dbReference type="SAM" id="MobiDB-lite"/>
    </source>
</evidence>
<keyword evidence="3 8" id="KW-0418">Kinase</keyword>
<protein>
    <submittedName>
        <fullName evidence="8">Protein kinase domain-containing protein 42</fullName>
    </submittedName>
</protein>
<dbReference type="PANTHER" id="PTHR11042">
    <property type="entry name" value="EUKARYOTIC TRANSLATION INITIATION FACTOR 2-ALPHA KINASE EIF2-ALPHA KINASE -RELATED"/>
    <property type="match status" value="1"/>
</dbReference>
<dbReference type="EMBL" id="PTQR01000102">
    <property type="protein sequence ID" value="TKX20065.1"/>
    <property type="molecule type" value="Genomic_DNA"/>
</dbReference>
<evidence type="ECO:0000256" key="4">
    <source>
        <dbReference type="ARBA" id="ARBA00022840"/>
    </source>
</evidence>
<dbReference type="InterPro" id="IPR000719">
    <property type="entry name" value="Prot_kinase_dom"/>
</dbReference>
<dbReference type="Gene3D" id="3.30.200.20">
    <property type="entry name" value="Phosphorylase Kinase, domain 1"/>
    <property type="match status" value="1"/>
</dbReference>
<feature type="domain" description="Protein kinase" evidence="7">
    <location>
        <begin position="784"/>
        <end position="1111"/>
    </location>
</feature>
<feature type="compositionally biased region" description="Polar residues" evidence="6">
    <location>
        <begin position="273"/>
        <end position="291"/>
    </location>
</feature>
<dbReference type="PROSITE" id="PS50011">
    <property type="entry name" value="PROTEIN_KINASE_DOM"/>
    <property type="match status" value="1"/>
</dbReference>
<feature type="region of interest" description="Disordered" evidence="6">
    <location>
        <begin position="340"/>
        <end position="367"/>
    </location>
</feature>
<evidence type="ECO:0000256" key="5">
    <source>
        <dbReference type="ARBA" id="ARBA00037982"/>
    </source>
</evidence>
<comment type="similarity">
    <text evidence="5">Belongs to the protein kinase superfamily. Ser/Thr protein kinase family. GCN2 subfamily.</text>
</comment>
<feature type="region of interest" description="Disordered" evidence="6">
    <location>
        <begin position="37"/>
        <end position="70"/>
    </location>
</feature>
<dbReference type="GO" id="GO:0005737">
    <property type="term" value="C:cytoplasm"/>
    <property type="evidence" value="ECO:0007669"/>
    <property type="project" value="TreeGrafter"/>
</dbReference>
<feature type="region of interest" description="Disordered" evidence="6">
    <location>
        <begin position="541"/>
        <end position="757"/>
    </location>
</feature>
<dbReference type="PANTHER" id="PTHR11042:SF196">
    <property type="entry name" value="MITOSIS INHIBITOR PROTEIN KINASE SWE1"/>
    <property type="match status" value="1"/>
</dbReference>
<accession>A0A4U7ASL9</accession>
<feature type="compositionally biased region" description="Polar residues" evidence="6">
    <location>
        <begin position="138"/>
        <end position="148"/>
    </location>
</feature>
<dbReference type="PROSITE" id="PS00108">
    <property type="entry name" value="PROTEIN_KINASE_ST"/>
    <property type="match status" value="1"/>
</dbReference>
<dbReference type="GO" id="GO:0005634">
    <property type="term" value="C:nucleus"/>
    <property type="evidence" value="ECO:0007669"/>
    <property type="project" value="TreeGrafter"/>
</dbReference>
<evidence type="ECO:0000256" key="1">
    <source>
        <dbReference type="ARBA" id="ARBA00022679"/>
    </source>
</evidence>
<name>A0A4U7ASL9_9PEZI</name>
<feature type="compositionally biased region" description="Basic and acidic residues" evidence="6">
    <location>
        <begin position="406"/>
        <end position="418"/>
    </location>
</feature>
<keyword evidence="1" id="KW-0808">Transferase</keyword>
<keyword evidence="4" id="KW-0067">ATP-binding</keyword>
<gene>
    <name evidence="8" type="ORF">C1H76_7747</name>
</gene>
<proteinExistence type="inferred from homology"/>
<feature type="compositionally biased region" description="Low complexity" evidence="6">
    <location>
        <begin position="581"/>
        <end position="598"/>
    </location>
</feature>
<feature type="region of interest" description="Disordered" evidence="6">
    <location>
        <begin position="178"/>
        <end position="218"/>
    </location>
</feature>
<dbReference type="AlphaFoldDB" id="A0A4U7ASL9"/>
<feature type="compositionally biased region" description="Polar residues" evidence="6">
    <location>
        <begin position="250"/>
        <end position="264"/>
    </location>
</feature>
<dbReference type="InterPro" id="IPR011009">
    <property type="entry name" value="Kinase-like_dom_sf"/>
</dbReference>
<feature type="region of interest" description="Disordered" evidence="6">
    <location>
        <begin position="406"/>
        <end position="427"/>
    </location>
</feature>
<dbReference type="Proteomes" id="UP000308133">
    <property type="component" value="Unassembled WGS sequence"/>
</dbReference>
<sequence length="1144" mass="125152">MDFEYSPHRSAGGTMHMLSPTHSQYGVDAFPSIKQIRRSLSRSPSKPSRFQLHNMKSPKQSPTSPLSPSALSRAFSIDASIVTDTPPSTRPKFTLRKTAPLKTAPRRTSPNSPVRRALADGNNQCNTSHISLPFRGSATGQENARTTTPKDAPKLMRFELDNEPIKFDLLKAHADRPGSLSSAMRDHMTPAKSSPLKRSDGVMNLDSPNVGSPRAKRRSLHGAMLGSDFNILDQNFDDLDSPRARKNSLDDSNTPNVQPQTQKSPQRRPFSLRRSTLQQRAATKPKTTIDTSDAPASPRPTLTGSPAPNRSRFRMSLDGSLPVRSLDPICFFPNQSQNQTQRLFHQGPKPHPLSKALSPSSSNSSFNEDMSLQAAVAASLESAESVESSRPKSFSKSLPIGALRPRLDQGDRYSHDSQDSFETPAGFKTARPLPAAFMSTGLISKRNRNVDLPQSFFGSSTNMPDTPSKKTSLPSMAATPAPPSAFGKVSHARHEFGSPTTPFSPHSFKGSPESFGKGVSIFGSRVAQGRLIRRASFLSIEGDGDDLMNSPTGKMDSQNSADELPPTPTKPAHTGPRPQSKGKGNSLRSSLLGRRSSLAPDTFMNPDGHSNSTIDNERKFPPVNLTPDHHTTENMTTTSRTPFITFSHSDNHSPSLGRTRTPRQPIIERSPSPLSQRSSKTSSSSAHRPKSAEITLRIEPVAHGPATSLDAPLTPQDDYTPPDASRLSISNDHRGPMSFSTSLNGLPPATPTGPKDCPFSFGASVHAASSSMQNDVDTTLTSRFGTVHVYGNGEFSVVYRVENPTSKSSAKTVGKVWAVKKSKKPYTGSKDRARKMKEVQILKALSGNEHIIDAVDTWEMKNHLYIQTEFCENGNLKDFLSQTGYKARLDDFRIWKILLELTMGVKTIHDAGYIHLDLKPANIFIDWEGVLKIGDFGMASTWPAPPHLDGEGDREYIAPEVLSGRFDKPADIFALGMIMLEIAGNIVLPDNGTSWQRLRAGDMSDLPSLTFSSDSTLVRDESGDPVSLAEEMSNDTLCTPMQEDDDDDLGFFPRRNPATPRARDLVQPPDFMVDPHNPQSLESLVQRLISPNPDDRPAVDDILSSEGVQWTARRRRAGATIYEGNWGPADDVLNHGQDIEMLDF</sequence>
<evidence type="ECO:0000313" key="8">
    <source>
        <dbReference type="EMBL" id="TKX20065.1"/>
    </source>
</evidence>
<keyword evidence="2" id="KW-0547">Nucleotide-binding</keyword>
<dbReference type="GO" id="GO:0005524">
    <property type="term" value="F:ATP binding"/>
    <property type="evidence" value="ECO:0007669"/>
    <property type="project" value="UniProtKB-KW"/>
</dbReference>
<evidence type="ECO:0000259" key="7">
    <source>
        <dbReference type="PROSITE" id="PS50011"/>
    </source>
</evidence>
<feature type="compositionally biased region" description="Low complexity" evidence="6">
    <location>
        <begin position="353"/>
        <end position="367"/>
    </location>
</feature>
<feature type="compositionally biased region" description="Low complexity" evidence="6">
    <location>
        <begin position="669"/>
        <end position="686"/>
    </location>
</feature>
<feature type="region of interest" description="Disordered" evidence="6">
    <location>
        <begin position="82"/>
        <end position="148"/>
    </location>
</feature>
<dbReference type="Gene3D" id="1.10.510.10">
    <property type="entry name" value="Transferase(Phosphotransferase) domain 1"/>
    <property type="match status" value="1"/>
</dbReference>
<feature type="compositionally biased region" description="Basic and acidic residues" evidence="6">
    <location>
        <begin position="240"/>
        <end position="249"/>
    </location>
</feature>
<dbReference type="GO" id="GO:0110031">
    <property type="term" value="P:negative regulation of G2/MI transition of meiotic cell cycle"/>
    <property type="evidence" value="ECO:0007669"/>
    <property type="project" value="TreeGrafter"/>
</dbReference>
<dbReference type="FunFam" id="1.10.510.10:FF:000536">
    <property type="entry name" value="Cyclin-dependent kinase WEE1"/>
    <property type="match status" value="1"/>
</dbReference>